<dbReference type="Pfam" id="PF04977">
    <property type="entry name" value="DivIC"/>
    <property type="match status" value="1"/>
</dbReference>
<reference evidence="2 3" key="1">
    <citation type="submission" date="2023-03" db="EMBL/GenBank/DDBJ databases">
        <title>Novel Species.</title>
        <authorList>
            <person name="Ma S."/>
        </authorList>
    </citation>
    <scope>NUCLEOTIDE SEQUENCE [LARGE SCALE GENOMIC DNA]</scope>
    <source>
        <strain evidence="2 3">B11</strain>
    </source>
</reference>
<keyword evidence="3" id="KW-1185">Reference proteome</keyword>
<evidence type="ECO:0000313" key="2">
    <source>
        <dbReference type="EMBL" id="WZL76138.1"/>
    </source>
</evidence>
<dbReference type="RefSeq" id="WP_369018296.1">
    <property type="nucleotide sequence ID" value="NZ_CP121689.1"/>
</dbReference>
<dbReference type="Proteomes" id="UP001461341">
    <property type="component" value="Chromosome"/>
</dbReference>
<gene>
    <name evidence="2" type="ORF">QBE54_11295</name>
</gene>
<keyword evidence="1" id="KW-0175">Coiled coil</keyword>
<evidence type="ECO:0000313" key="3">
    <source>
        <dbReference type="Proteomes" id="UP001461341"/>
    </source>
</evidence>
<proteinExistence type="predicted"/>
<accession>A0ABZ2YCU6</accession>
<sequence>MLWINQFLEKMVIYWKTCERIEQFIREEERLQQEIAAMKKEKEYLHQDWYIEKLARERLNLVKPGEIVVELVPSQNP</sequence>
<dbReference type="InterPro" id="IPR007060">
    <property type="entry name" value="FtsL/DivIC"/>
</dbReference>
<name>A0ABZ2YCU6_9BACT</name>
<dbReference type="EMBL" id="CP121689">
    <property type="protein sequence ID" value="WZL76138.1"/>
    <property type="molecule type" value="Genomic_DNA"/>
</dbReference>
<organism evidence="2 3">
    <name type="scientific">Thermatribacter velox</name>
    <dbReference type="NCBI Taxonomy" id="3039681"/>
    <lineage>
        <taxon>Bacteria</taxon>
        <taxon>Pseudomonadati</taxon>
        <taxon>Atribacterota</taxon>
        <taxon>Atribacteria</taxon>
        <taxon>Atribacterales</taxon>
        <taxon>Thermatribacteraceae</taxon>
        <taxon>Thermatribacter</taxon>
    </lineage>
</organism>
<protein>
    <submittedName>
        <fullName evidence="2">Septum formation initiator family protein</fullName>
    </submittedName>
</protein>
<feature type="coiled-coil region" evidence="1">
    <location>
        <begin position="21"/>
        <end position="48"/>
    </location>
</feature>
<evidence type="ECO:0000256" key="1">
    <source>
        <dbReference type="SAM" id="Coils"/>
    </source>
</evidence>